<reference evidence="3" key="1">
    <citation type="journal article" date="2016" name="Nature">
        <title>The genome of the seagrass Zostera marina reveals angiosperm adaptation to the sea.</title>
        <authorList>
            <person name="Olsen J.L."/>
            <person name="Rouze P."/>
            <person name="Verhelst B."/>
            <person name="Lin Y.-C."/>
            <person name="Bayer T."/>
            <person name="Collen J."/>
            <person name="Dattolo E."/>
            <person name="De Paoli E."/>
            <person name="Dittami S."/>
            <person name="Maumus F."/>
            <person name="Michel G."/>
            <person name="Kersting A."/>
            <person name="Lauritano C."/>
            <person name="Lohaus R."/>
            <person name="Toepel M."/>
            <person name="Tonon T."/>
            <person name="Vanneste K."/>
            <person name="Amirebrahimi M."/>
            <person name="Brakel J."/>
            <person name="Bostroem C."/>
            <person name="Chovatia M."/>
            <person name="Grimwood J."/>
            <person name="Jenkins J.W."/>
            <person name="Jueterbock A."/>
            <person name="Mraz A."/>
            <person name="Stam W.T."/>
            <person name="Tice H."/>
            <person name="Bornberg-Bauer E."/>
            <person name="Green P.J."/>
            <person name="Pearson G.A."/>
            <person name="Procaccini G."/>
            <person name="Duarte C.M."/>
            <person name="Schmutz J."/>
            <person name="Reusch T.B.H."/>
            <person name="Van de Peer Y."/>
        </authorList>
    </citation>
    <scope>NUCLEOTIDE SEQUENCE [LARGE SCALE GENOMIC DNA]</scope>
    <source>
        <strain evidence="3">cv. Finnish</strain>
    </source>
</reference>
<feature type="compositionally biased region" description="Polar residues" evidence="1">
    <location>
        <begin position="56"/>
        <end position="66"/>
    </location>
</feature>
<dbReference type="PANTHER" id="PTHR34468">
    <property type="entry name" value="MICROTUBULE-ASSOCIATED FUTSCH-LIKE PROTEIN"/>
    <property type="match status" value="1"/>
</dbReference>
<evidence type="ECO:0000313" key="3">
    <source>
        <dbReference type="Proteomes" id="UP000036987"/>
    </source>
</evidence>
<keyword evidence="3" id="KW-1185">Reference proteome</keyword>
<sequence length="270" mass="29766">MINVATEAATPAYGNPSSAIPSRTKLRRSLRASIKPEEEKDPLPSPLHTKRGGRQSGVSRSLSVLNKSDKPARRLSGSVKSQSSVGMLVPVSDNSKKKSPESGIGISKITGRRKFNILSSASYWVAQIRLSEIASKHSISLGFFKLALECECEPFQLVRDEFREYAVKYKILLELGESARDLLEKYDILEAVENMQLSEKNQSSPHRAIQVMADKKGRISRKSVPATSSATKSNRASPRPGIKKMLIAKSIKDSSAPTEKDSRRKLKRST</sequence>
<dbReference type="PANTHER" id="PTHR34468:SF2">
    <property type="entry name" value="MICROTUBULE-ASSOCIATED FUTSCH-LIKE PROTEIN"/>
    <property type="match status" value="1"/>
</dbReference>
<dbReference type="AlphaFoldDB" id="A0A0K9NJ40"/>
<dbReference type="EMBL" id="LFYR01002228">
    <property type="protein sequence ID" value="KMZ56000.1"/>
    <property type="molecule type" value="Genomic_DNA"/>
</dbReference>
<comment type="caution">
    <text evidence="2">The sequence shown here is derived from an EMBL/GenBank/DDBJ whole genome shotgun (WGS) entry which is preliminary data.</text>
</comment>
<evidence type="ECO:0000256" key="1">
    <source>
        <dbReference type="SAM" id="MobiDB-lite"/>
    </source>
</evidence>
<feature type="region of interest" description="Disordered" evidence="1">
    <location>
        <begin position="1"/>
        <end position="105"/>
    </location>
</feature>
<dbReference type="Proteomes" id="UP000036987">
    <property type="component" value="Unassembled WGS sequence"/>
</dbReference>
<organism evidence="2 3">
    <name type="scientific">Zostera marina</name>
    <name type="common">Eelgrass</name>
    <dbReference type="NCBI Taxonomy" id="29655"/>
    <lineage>
        <taxon>Eukaryota</taxon>
        <taxon>Viridiplantae</taxon>
        <taxon>Streptophyta</taxon>
        <taxon>Embryophyta</taxon>
        <taxon>Tracheophyta</taxon>
        <taxon>Spermatophyta</taxon>
        <taxon>Magnoliopsida</taxon>
        <taxon>Liliopsida</taxon>
        <taxon>Zosteraceae</taxon>
        <taxon>Zostera</taxon>
    </lineage>
</organism>
<proteinExistence type="predicted"/>
<feature type="region of interest" description="Disordered" evidence="1">
    <location>
        <begin position="214"/>
        <end position="270"/>
    </location>
</feature>
<feature type="compositionally biased region" description="Polar residues" evidence="1">
    <location>
        <begin position="225"/>
        <end position="236"/>
    </location>
</feature>
<evidence type="ECO:0000313" key="2">
    <source>
        <dbReference type="EMBL" id="KMZ56000.1"/>
    </source>
</evidence>
<gene>
    <name evidence="2" type="ORF">ZOSMA_9G01050</name>
</gene>
<dbReference type="OrthoDB" id="1930709at2759"/>
<name>A0A0K9NJ40_ZOSMR</name>
<protein>
    <submittedName>
        <fullName evidence="2">Uncharacterized protein</fullName>
    </submittedName>
</protein>
<accession>A0A0K9NJ40</accession>